<evidence type="ECO:0000256" key="4">
    <source>
        <dbReference type="ARBA" id="ARBA00022691"/>
    </source>
</evidence>
<keyword evidence="12" id="KW-1185">Reference proteome</keyword>
<dbReference type="OrthoDB" id="38200at2157"/>
<accession>A0A1I0Q6H4</accession>
<dbReference type="GO" id="GO:0032259">
    <property type="term" value="P:methylation"/>
    <property type="evidence" value="ECO:0007669"/>
    <property type="project" value="UniProtKB-KW"/>
</dbReference>
<sequence>MPGLDAYDGLKVHWRSSEDMESVDEGSVQSVVTSPPYWDLKDYGHENQIGTSDESYERYHERLQRVWQECYDALSEDGTMWVVVDTVMDRGDLQLLPFHIAERAEECGFVLQDMVTWYKPTAIAGMTERNVVNKKEYVVFLSKSKDHKFRDGRGSNGSEDPAVGSGHRLGNLWRQPVKRGSVGQNVLHKAPYPVALVDRIVELSTDEDDTVLDPFLGSGTTAYAALDSGRRCVGYELNEEFRDVVEERLEPVRQRSLTEF</sequence>
<evidence type="ECO:0000256" key="2">
    <source>
        <dbReference type="ARBA" id="ARBA00022603"/>
    </source>
</evidence>
<dbReference type="AlphaFoldDB" id="A0A1I0Q6H4"/>
<evidence type="ECO:0000259" key="10">
    <source>
        <dbReference type="Pfam" id="PF01555"/>
    </source>
</evidence>
<evidence type="ECO:0000256" key="5">
    <source>
        <dbReference type="ARBA" id="ARBA00022747"/>
    </source>
</evidence>
<dbReference type="PRINTS" id="PR00508">
    <property type="entry name" value="S21N4MTFRASE"/>
</dbReference>
<gene>
    <name evidence="11" type="ORF">SAMN04487945_2325</name>
</gene>
<name>A0A1I0Q6H4_9EURY</name>
<evidence type="ECO:0000256" key="9">
    <source>
        <dbReference type="SAM" id="MobiDB-lite"/>
    </source>
</evidence>
<evidence type="ECO:0000256" key="3">
    <source>
        <dbReference type="ARBA" id="ARBA00022679"/>
    </source>
</evidence>
<dbReference type="InterPro" id="IPR001091">
    <property type="entry name" value="RM_Methyltransferase"/>
</dbReference>
<feature type="domain" description="DNA methylase N-4/N-6" evidence="10">
    <location>
        <begin position="28"/>
        <end position="246"/>
    </location>
</feature>
<dbReference type="EC" id="2.1.1.113" evidence="8"/>
<dbReference type="InterPro" id="IPR002941">
    <property type="entry name" value="DNA_methylase_N4/N6"/>
</dbReference>
<dbReference type="Pfam" id="PF01555">
    <property type="entry name" value="N6_N4_Mtase"/>
    <property type="match status" value="1"/>
</dbReference>
<dbReference type="PROSITE" id="PS00093">
    <property type="entry name" value="N4_MTASE"/>
    <property type="match status" value="1"/>
</dbReference>
<keyword evidence="5 8" id="KW-0680">Restriction system</keyword>
<organism evidence="11 12">
    <name type="scientific">Halobacterium jilantaiense</name>
    <dbReference type="NCBI Taxonomy" id="355548"/>
    <lineage>
        <taxon>Archaea</taxon>
        <taxon>Methanobacteriati</taxon>
        <taxon>Methanobacteriota</taxon>
        <taxon>Stenosarchaea group</taxon>
        <taxon>Halobacteria</taxon>
        <taxon>Halobacteriales</taxon>
        <taxon>Halobacteriaceae</taxon>
        <taxon>Halobacterium</taxon>
    </lineage>
</organism>
<proteinExistence type="inferred from homology"/>
<keyword evidence="2 8" id="KW-0489">Methyltransferase</keyword>
<evidence type="ECO:0000256" key="1">
    <source>
        <dbReference type="ARBA" id="ARBA00010203"/>
    </source>
</evidence>
<dbReference type="SUPFAM" id="SSF53335">
    <property type="entry name" value="S-adenosyl-L-methionine-dependent methyltransferases"/>
    <property type="match status" value="1"/>
</dbReference>
<comment type="similarity">
    <text evidence="1">Belongs to the N(4)/N(6)-methyltransferase family. N(4) subfamily.</text>
</comment>
<evidence type="ECO:0000256" key="7">
    <source>
        <dbReference type="ARBA" id="ARBA00049120"/>
    </source>
</evidence>
<dbReference type="RefSeq" id="WP_089669543.1">
    <property type="nucleotide sequence ID" value="NZ_FOJA01000001.1"/>
</dbReference>
<keyword evidence="4 8" id="KW-0949">S-adenosyl-L-methionine</keyword>
<evidence type="ECO:0000313" key="11">
    <source>
        <dbReference type="EMBL" id="SEW22559.1"/>
    </source>
</evidence>
<feature type="region of interest" description="Disordered" evidence="9">
    <location>
        <begin position="148"/>
        <end position="168"/>
    </location>
</feature>
<keyword evidence="6" id="KW-0238">DNA-binding</keyword>
<evidence type="ECO:0000256" key="8">
    <source>
        <dbReference type="RuleBase" id="RU362026"/>
    </source>
</evidence>
<evidence type="ECO:0000313" key="12">
    <source>
        <dbReference type="Proteomes" id="UP000198518"/>
    </source>
</evidence>
<dbReference type="STRING" id="355548.SAMN04487945_2325"/>
<dbReference type="GO" id="GO:0009307">
    <property type="term" value="P:DNA restriction-modification system"/>
    <property type="evidence" value="ECO:0007669"/>
    <property type="project" value="UniProtKB-KW"/>
</dbReference>
<dbReference type="Gene3D" id="3.40.50.150">
    <property type="entry name" value="Vaccinia Virus protein VP39"/>
    <property type="match status" value="1"/>
</dbReference>
<dbReference type="GO" id="GO:0008170">
    <property type="term" value="F:N-methyltransferase activity"/>
    <property type="evidence" value="ECO:0007669"/>
    <property type="project" value="InterPro"/>
</dbReference>
<protein>
    <recommendedName>
        <fullName evidence="8">Type II methyltransferase</fullName>
        <ecNumber evidence="8">2.1.1.113</ecNumber>
    </recommendedName>
    <alternativeName>
        <fullName evidence="8">N-4 cytosine-specific methyltransferase</fullName>
    </alternativeName>
</protein>
<dbReference type="Proteomes" id="UP000198518">
    <property type="component" value="Unassembled WGS sequence"/>
</dbReference>
<dbReference type="GO" id="GO:0003677">
    <property type="term" value="F:DNA binding"/>
    <property type="evidence" value="ECO:0007669"/>
    <property type="project" value="UniProtKB-KW"/>
</dbReference>
<keyword evidence="3" id="KW-0808">Transferase</keyword>
<dbReference type="EMBL" id="FOJA01000001">
    <property type="protein sequence ID" value="SEW22559.1"/>
    <property type="molecule type" value="Genomic_DNA"/>
</dbReference>
<evidence type="ECO:0000256" key="6">
    <source>
        <dbReference type="ARBA" id="ARBA00023125"/>
    </source>
</evidence>
<dbReference type="InterPro" id="IPR017985">
    <property type="entry name" value="MeTrfase_CN4_CS"/>
</dbReference>
<dbReference type="GO" id="GO:0015667">
    <property type="term" value="F:site-specific DNA-methyltransferase (cytosine-N4-specific) activity"/>
    <property type="evidence" value="ECO:0007669"/>
    <property type="project" value="UniProtKB-EC"/>
</dbReference>
<comment type="catalytic activity">
    <reaction evidence="7 8">
        <text>a 2'-deoxycytidine in DNA + S-adenosyl-L-methionine = an N(4)-methyl-2'-deoxycytidine in DNA + S-adenosyl-L-homocysteine + H(+)</text>
        <dbReference type="Rhea" id="RHEA:16857"/>
        <dbReference type="Rhea" id="RHEA-COMP:11369"/>
        <dbReference type="Rhea" id="RHEA-COMP:13674"/>
        <dbReference type="ChEBI" id="CHEBI:15378"/>
        <dbReference type="ChEBI" id="CHEBI:57856"/>
        <dbReference type="ChEBI" id="CHEBI:59789"/>
        <dbReference type="ChEBI" id="CHEBI:85452"/>
        <dbReference type="ChEBI" id="CHEBI:137933"/>
        <dbReference type="EC" id="2.1.1.113"/>
    </reaction>
</comment>
<reference evidence="11 12" key="1">
    <citation type="submission" date="2016-10" db="EMBL/GenBank/DDBJ databases">
        <authorList>
            <person name="de Groot N.N."/>
        </authorList>
    </citation>
    <scope>NUCLEOTIDE SEQUENCE [LARGE SCALE GENOMIC DNA]</scope>
    <source>
        <strain evidence="11 12">CGMCC 1.5337</strain>
    </source>
</reference>
<dbReference type="InterPro" id="IPR029063">
    <property type="entry name" value="SAM-dependent_MTases_sf"/>
</dbReference>